<feature type="region of interest" description="Disordered" evidence="6">
    <location>
        <begin position="820"/>
        <end position="849"/>
    </location>
</feature>
<sequence>MTIPPPPRQSAIAEALSSLSPLKRDEIAAYINYIDDAVDNALCLINGLGNIRWQPVKQKADVVISRAADDVNSLSNQSAVRTVCTVNASFDEMMDHLITETTEVFREREAALYGAEFLDGAVLHVLHPRDFSSEYTSQRFVCIKWHCLKAVAAPTKPRDYVYIELVDSFVDDQNVRVGLRLSKSIDLYGFPSLEESHRFVRAKTFTLHTFHSLDSNSNPTSRASVLSNGSSSSSPLSSFQVELRSMILGDHAGKLPAWVVNKMSDLAALRGQCIRDYFEQMRLSTLQWVPPHHFVPASKRSFCVICTRGFSLVRKKYNCQACGEVVCNQCSLVQLIGPKRTKTRVCVWCNIQARSTALQCSGSTAAFFSNQSIASRPSSAGSFLSPHNNNSMSSRPSNSLLPTNLRGSSSSSMASTARASDKLSSDGPSYNHSQSHPDWQNHHYHLTEYADVEAVPPREGLDLGVSHIKQTAISIPTPPSSLCLLDMNVSIVQPQTNQDLGRLSEALSDVTVRNSDMSERMSELDVDAYDDDFHHRHDVVAEECDMNWSSFVDALAHPVHAVAPIPDDNEVEDDGRGDDDVDLDCRPSHLAAEDYLEATRMTLAEIDRGMTSVKESVHLTAAKLEEQEQGVMTRMSIAATDFQPPPSQPLYPRAVSSVMDTPPDVENLFVVLKLNADIDRLQHKMETVQEGTIQLNQVNEAMNEKIHTLEKVESEKAVAVATTSPDETSSAVVVPPTLMDAMDRINENFKQLQHQMERVQETSTKVLDVKLADSPVLPPPPSLVKESSVESTSLHDGVPPYPESSRGGFVSFLEDSSFTPAAPTDADDNHPEGWSSVHSKARSPSVKPPLSRAGAVRWLHPNSHQRVTIRVNDIRTIHKCTVHVHAYRFDDSIMVHPEYAISTELVFTCRQFPHMAFLSTWTTWRTFDEFRVLDYQLRQIPVHKTATADANENADDEAMPPPPPLFSWWRKTTSTNPGVKEIVEQHPMLAIAPLRLHRRKRWLFQHKTKAFMAQRLGELEAYLQAVCGSSLRLLHFLDIHAPPYMRYFCNFDAGFGGKLQVTVWNPSLGVVEKDKLDLLQSYLLDDATRGIALCSAYGCKCHFQSIGDSHRGMQTYLAAKHLQVVPWNLTDLPDALDIRTAYMCLVQELYTAEDMQLELTSLEHLGTHDTRRKRMAPTSPATAAADKLRRYMANYGILHAEAIASCVGMNVIDVKKAFHVAKKPSEVRVGALALQTLATMLNVTITLVTNDHRHTVRTVAPWKSLPSLVDGPPRHLMWNYLLPTTQYIHGHYRILQSQASLPSQVPSKMSHQDWIVVDELFVRSMVRVIDANVITVVDSDDVAADVLQQAILDAVWLACEHNPKRFQSFLWTSKQYGTSRMPGATFFAFLVKLFRPVGAAYITDFLVHVLPLPKKRHALIRARWARFHTELMVKRASLRHLAARYSLSSSFDSSCVGSSNASTASSTPTIV</sequence>
<evidence type="ECO:0000256" key="2">
    <source>
        <dbReference type="ARBA" id="ARBA00022771"/>
    </source>
</evidence>
<evidence type="ECO:0000256" key="3">
    <source>
        <dbReference type="ARBA" id="ARBA00022833"/>
    </source>
</evidence>
<dbReference type="InterPro" id="IPR000306">
    <property type="entry name" value="Znf_FYVE"/>
</dbReference>
<protein>
    <recommendedName>
        <fullName evidence="7">FYVE-type domain-containing protein</fullName>
    </recommendedName>
</protein>
<keyword evidence="3" id="KW-0862">Zinc</keyword>
<dbReference type="VEuPathDB" id="FungiDB:H310_02202"/>
<dbReference type="GO" id="GO:0008270">
    <property type="term" value="F:zinc ion binding"/>
    <property type="evidence" value="ECO:0007669"/>
    <property type="project" value="UniProtKB-KW"/>
</dbReference>
<keyword evidence="9" id="KW-1185">Reference proteome</keyword>
<proteinExistence type="predicted"/>
<feature type="compositionally biased region" description="Low complexity" evidence="6">
    <location>
        <begin position="221"/>
        <end position="235"/>
    </location>
</feature>
<evidence type="ECO:0000313" key="9">
    <source>
        <dbReference type="Proteomes" id="UP000285060"/>
    </source>
</evidence>
<feature type="compositionally biased region" description="Low complexity" evidence="6">
    <location>
        <begin position="385"/>
        <end position="399"/>
    </location>
</feature>
<evidence type="ECO:0000313" key="8">
    <source>
        <dbReference type="EMBL" id="RHY30072.1"/>
    </source>
</evidence>
<accession>A0A3R7D0Z4</accession>
<dbReference type="Pfam" id="PF01363">
    <property type="entry name" value="FYVE"/>
    <property type="match status" value="1"/>
</dbReference>
<evidence type="ECO:0000256" key="5">
    <source>
        <dbReference type="SAM" id="Coils"/>
    </source>
</evidence>
<keyword evidence="2 4" id="KW-0863">Zinc-finger</keyword>
<dbReference type="InterPro" id="IPR036871">
    <property type="entry name" value="PX_dom_sf"/>
</dbReference>
<dbReference type="CDD" id="cd15745">
    <property type="entry name" value="FYVE_RUFY4"/>
    <property type="match status" value="1"/>
</dbReference>
<feature type="domain" description="FYVE-type" evidence="7">
    <location>
        <begin position="297"/>
        <end position="354"/>
    </location>
</feature>
<feature type="region of interest" description="Disordered" evidence="6">
    <location>
        <begin position="379"/>
        <end position="439"/>
    </location>
</feature>
<feature type="region of interest" description="Disordered" evidence="6">
    <location>
        <begin position="214"/>
        <end position="235"/>
    </location>
</feature>
<dbReference type="Proteomes" id="UP000285060">
    <property type="component" value="Unassembled WGS sequence"/>
</dbReference>
<feature type="compositionally biased region" description="Low complexity" evidence="6">
    <location>
        <begin position="408"/>
        <end position="418"/>
    </location>
</feature>
<dbReference type="EMBL" id="QUSY01000360">
    <property type="protein sequence ID" value="RHY30072.1"/>
    <property type="molecule type" value="Genomic_DNA"/>
</dbReference>
<evidence type="ECO:0000256" key="6">
    <source>
        <dbReference type="SAM" id="MobiDB-lite"/>
    </source>
</evidence>
<reference evidence="8 9" key="1">
    <citation type="submission" date="2018-08" db="EMBL/GenBank/DDBJ databases">
        <title>Aphanomyces genome sequencing and annotation.</title>
        <authorList>
            <person name="Minardi D."/>
            <person name="Oidtmann B."/>
            <person name="Van Der Giezen M."/>
            <person name="Studholme D.J."/>
        </authorList>
    </citation>
    <scope>NUCLEOTIDE SEQUENCE [LARGE SCALE GENOMIC DNA]</scope>
    <source>
        <strain evidence="8 9">NJM0002</strain>
    </source>
</reference>
<dbReference type="Gene3D" id="3.30.530.20">
    <property type="match status" value="1"/>
</dbReference>
<dbReference type="Gene3D" id="3.30.1520.10">
    <property type="entry name" value="Phox-like domain"/>
    <property type="match status" value="1"/>
</dbReference>
<dbReference type="PROSITE" id="PS50178">
    <property type="entry name" value="ZF_FYVE"/>
    <property type="match status" value="1"/>
</dbReference>
<dbReference type="SMART" id="SM00064">
    <property type="entry name" value="FYVE"/>
    <property type="match status" value="1"/>
</dbReference>
<name>A0A3R7D0Z4_9STRA</name>
<dbReference type="PANTHER" id="PTHR13510:SF44">
    <property type="entry name" value="RABENOSYN-5"/>
    <property type="match status" value="1"/>
</dbReference>
<organism evidence="8 9">
    <name type="scientific">Aphanomyces invadans</name>
    <dbReference type="NCBI Taxonomy" id="157072"/>
    <lineage>
        <taxon>Eukaryota</taxon>
        <taxon>Sar</taxon>
        <taxon>Stramenopiles</taxon>
        <taxon>Oomycota</taxon>
        <taxon>Saprolegniomycetes</taxon>
        <taxon>Saprolegniales</taxon>
        <taxon>Verrucalvaceae</taxon>
        <taxon>Aphanomyces</taxon>
    </lineage>
</organism>
<comment type="caution">
    <text evidence="8">The sequence shown here is derived from an EMBL/GenBank/DDBJ whole genome shotgun (WGS) entry which is preliminary data.</text>
</comment>
<dbReference type="InterPro" id="IPR023393">
    <property type="entry name" value="START-like_dom_sf"/>
</dbReference>
<dbReference type="SUPFAM" id="SSF57903">
    <property type="entry name" value="FYVE/PHD zinc finger"/>
    <property type="match status" value="1"/>
</dbReference>
<dbReference type="SUPFAM" id="SSF64268">
    <property type="entry name" value="PX domain"/>
    <property type="match status" value="1"/>
</dbReference>
<feature type="compositionally biased region" description="Polar residues" evidence="6">
    <location>
        <begin position="426"/>
        <end position="438"/>
    </location>
</feature>
<dbReference type="InterPro" id="IPR052727">
    <property type="entry name" value="Rab4/Rab5_effector"/>
</dbReference>
<keyword evidence="5" id="KW-0175">Coiled coil</keyword>
<feature type="coiled-coil region" evidence="5">
    <location>
        <begin position="671"/>
        <end position="715"/>
    </location>
</feature>
<dbReference type="InterPro" id="IPR011011">
    <property type="entry name" value="Znf_FYVE_PHD"/>
</dbReference>
<gene>
    <name evidence="8" type="ORF">DYB32_005475</name>
</gene>
<dbReference type="Gene3D" id="3.30.40.10">
    <property type="entry name" value="Zinc/RING finger domain, C3HC4 (zinc finger)"/>
    <property type="match status" value="1"/>
</dbReference>
<dbReference type="GO" id="GO:0035091">
    <property type="term" value="F:phosphatidylinositol binding"/>
    <property type="evidence" value="ECO:0007669"/>
    <property type="project" value="InterPro"/>
</dbReference>
<evidence type="ECO:0000259" key="7">
    <source>
        <dbReference type="PROSITE" id="PS50178"/>
    </source>
</evidence>
<feature type="region of interest" description="Disordered" evidence="6">
    <location>
        <begin position="772"/>
        <end position="801"/>
    </location>
</feature>
<dbReference type="PANTHER" id="PTHR13510">
    <property type="entry name" value="FYVE-FINGER-CONTAINING RAB5 EFFECTOR PROTEIN RABENOSYN-5-RELATED"/>
    <property type="match status" value="1"/>
</dbReference>
<dbReference type="InterPro" id="IPR017455">
    <property type="entry name" value="Znf_FYVE-rel"/>
</dbReference>
<dbReference type="VEuPathDB" id="FungiDB:H310_02203"/>
<evidence type="ECO:0000256" key="4">
    <source>
        <dbReference type="PROSITE-ProRule" id="PRU00091"/>
    </source>
</evidence>
<keyword evidence="1" id="KW-0479">Metal-binding</keyword>
<dbReference type="SUPFAM" id="SSF55961">
    <property type="entry name" value="Bet v1-like"/>
    <property type="match status" value="1"/>
</dbReference>
<evidence type="ECO:0000256" key="1">
    <source>
        <dbReference type="ARBA" id="ARBA00022723"/>
    </source>
</evidence>
<dbReference type="InterPro" id="IPR013083">
    <property type="entry name" value="Znf_RING/FYVE/PHD"/>
</dbReference>